<evidence type="ECO:0000256" key="1">
    <source>
        <dbReference type="SAM" id="Phobius"/>
    </source>
</evidence>
<feature type="transmembrane region" description="Helical" evidence="1">
    <location>
        <begin position="6"/>
        <end position="28"/>
    </location>
</feature>
<dbReference type="EMBL" id="RBAL01000005">
    <property type="protein sequence ID" value="RKN42985.1"/>
    <property type="molecule type" value="Genomic_DNA"/>
</dbReference>
<name>A0A3A9Z3Z2_9ACTN</name>
<evidence type="ECO:0000313" key="3">
    <source>
        <dbReference type="Proteomes" id="UP000272474"/>
    </source>
</evidence>
<dbReference type="AlphaFoldDB" id="A0A3A9Z3Z2"/>
<evidence type="ECO:0000313" key="2">
    <source>
        <dbReference type="EMBL" id="RKN42985.1"/>
    </source>
</evidence>
<comment type="caution">
    <text evidence="2">The sequence shown here is derived from an EMBL/GenBank/DDBJ whole genome shotgun (WGS) entry which is preliminary data.</text>
</comment>
<proteinExistence type="predicted"/>
<keyword evidence="3" id="KW-1185">Reference proteome</keyword>
<dbReference type="Proteomes" id="UP000272474">
    <property type="component" value="Unassembled WGS sequence"/>
</dbReference>
<organism evidence="2 3">
    <name type="scientific">Streptomyces hoynatensis</name>
    <dbReference type="NCBI Taxonomy" id="1141874"/>
    <lineage>
        <taxon>Bacteria</taxon>
        <taxon>Bacillati</taxon>
        <taxon>Actinomycetota</taxon>
        <taxon>Actinomycetes</taxon>
        <taxon>Kitasatosporales</taxon>
        <taxon>Streptomycetaceae</taxon>
        <taxon>Streptomyces</taxon>
    </lineage>
</organism>
<feature type="transmembrane region" description="Helical" evidence="1">
    <location>
        <begin position="49"/>
        <end position="67"/>
    </location>
</feature>
<accession>A0A3A9Z3Z2</accession>
<protein>
    <submittedName>
        <fullName evidence="2">Uncharacterized protein</fullName>
    </submittedName>
</protein>
<sequence length="79" mass="9102">MPEHPFLGYLVWAALLGALFVWEAIGLARAGDSFPTFSQALDALMRYQLGRWVLFAAWLWLGWHAFVRGWHFLLRGPVE</sequence>
<keyword evidence="1" id="KW-1133">Transmembrane helix</keyword>
<gene>
    <name evidence="2" type="ORF">D7294_10705</name>
</gene>
<reference evidence="2 3" key="1">
    <citation type="journal article" date="2014" name="Int. J. Syst. Evol. Microbiol.">
        <title>Streptomyces hoynatensis sp. nov., isolated from deep marine sediment.</title>
        <authorList>
            <person name="Veyisoglu A."/>
            <person name="Sahin N."/>
        </authorList>
    </citation>
    <scope>NUCLEOTIDE SEQUENCE [LARGE SCALE GENOMIC DNA]</scope>
    <source>
        <strain evidence="2 3">KCTC 29097</strain>
    </source>
</reference>
<dbReference type="Pfam" id="PF19684">
    <property type="entry name" value="DUF6186"/>
    <property type="match status" value="1"/>
</dbReference>
<dbReference type="InterPro" id="IPR046177">
    <property type="entry name" value="DUF6186"/>
</dbReference>
<keyword evidence="1" id="KW-0812">Transmembrane</keyword>
<keyword evidence="1" id="KW-0472">Membrane</keyword>